<dbReference type="EMBL" id="LT899436">
    <property type="protein sequence ID" value="SNR16878.1"/>
    <property type="molecule type" value="Genomic_DNA"/>
</dbReference>
<accession>A0A238UE65</accession>
<feature type="transmembrane region" description="Helical" evidence="2">
    <location>
        <begin position="68"/>
        <end position="87"/>
    </location>
</feature>
<dbReference type="Proteomes" id="UP000215214">
    <property type="component" value="Chromosome TJEJU"/>
</dbReference>
<keyword evidence="2" id="KW-1133">Transmembrane helix</keyword>
<name>A0A238UE65_9FLAO</name>
<dbReference type="AlphaFoldDB" id="A0A238UE65"/>
<evidence type="ECO:0000313" key="4">
    <source>
        <dbReference type="Proteomes" id="UP000215214"/>
    </source>
</evidence>
<evidence type="ECO:0000313" key="3">
    <source>
        <dbReference type="EMBL" id="SNR16878.1"/>
    </source>
</evidence>
<keyword evidence="2" id="KW-0472">Membrane</keyword>
<reference evidence="3 4" key="1">
    <citation type="submission" date="2017-07" db="EMBL/GenBank/DDBJ databases">
        <authorList>
            <person name="Sun Z.S."/>
            <person name="Albrecht U."/>
            <person name="Echele G."/>
            <person name="Lee C.C."/>
        </authorList>
    </citation>
    <scope>NUCLEOTIDE SEQUENCE [LARGE SCALE GENOMIC DNA]</scope>
    <source>
        <strain evidence="4">type strain: KCTC 22618</strain>
    </source>
</reference>
<protein>
    <submittedName>
        <fullName evidence="3">Uncharacterized protein</fullName>
    </submittedName>
</protein>
<gene>
    <name evidence="3" type="ORF">TJEJU_3227</name>
</gene>
<keyword evidence="2" id="KW-0812">Transmembrane</keyword>
<evidence type="ECO:0000256" key="1">
    <source>
        <dbReference type="SAM" id="MobiDB-lite"/>
    </source>
</evidence>
<organism evidence="3 4">
    <name type="scientific">Tenacibaculum jejuense</name>
    <dbReference type="NCBI Taxonomy" id="584609"/>
    <lineage>
        <taxon>Bacteria</taxon>
        <taxon>Pseudomonadati</taxon>
        <taxon>Bacteroidota</taxon>
        <taxon>Flavobacteriia</taxon>
        <taxon>Flavobacteriales</taxon>
        <taxon>Flavobacteriaceae</taxon>
        <taxon>Tenacibaculum</taxon>
    </lineage>
</organism>
<feature type="region of interest" description="Disordered" evidence="1">
    <location>
        <begin position="14"/>
        <end position="40"/>
    </location>
</feature>
<proteinExistence type="predicted"/>
<sequence>MDGWGSLKMLMNRQQGNQQRKKKLKDARDKTLSSPVYSKTRFNFPKASKSVIKKYGQEAKKTQKKESLIKYSVISIIIIISFIYLYFTDFF</sequence>
<dbReference type="KEGG" id="tje:TJEJU_3227"/>
<keyword evidence="4" id="KW-1185">Reference proteome</keyword>
<evidence type="ECO:0000256" key="2">
    <source>
        <dbReference type="SAM" id="Phobius"/>
    </source>
</evidence>